<dbReference type="GO" id="GO:0016491">
    <property type="term" value="F:oxidoreductase activity"/>
    <property type="evidence" value="ECO:0007669"/>
    <property type="project" value="TreeGrafter"/>
</dbReference>
<dbReference type="PANTHER" id="PTHR11552">
    <property type="entry name" value="GLUCOSE-METHANOL-CHOLINE GMC OXIDOREDUCTASE"/>
    <property type="match status" value="1"/>
</dbReference>
<proteinExistence type="inferred from homology"/>
<dbReference type="PANTHER" id="PTHR11552:SF147">
    <property type="entry name" value="CHOLINE DEHYDROGENASE, MITOCHONDRIAL"/>
    <property type="match status" value="1"/>
</dbReference>
<feature type="non-terminal residue" evidence="2">
    <location>
        <position position="44"/>
    </location>
</feature>
<dbReference type="SUPFAM" id="SSF51905">
    <property type="entry name" value="FAD/NAD(P)-binding domain"/>
    <property type="match status" value="1"/>
</dbReference>
<dbReference type="Pfam" id="PF13450">
    <property type="entry name" value="NAD_binding_8"/>
    <property type="match status" value="1"/>
</dbReference>
<name>A0A382HHI8_9ZZZZ</name>
<gene>
    <name evidence="2" type="ORF">METZ01_LOCUS239486</name>
</gene>
<organism evidence="2">
    <name type="scientific">marine metagenome</name>
    <dbReference type="NCBI Taxonomy" id="408172"/>
    <lineage>
        <taxon>unclassified sequences</taxon>
        <taxon>metagenomes</taxon>
        <taxon>ecological metagenomes</taxon>
    </lineage>
</organism>
<dbReference type="GO" id="GO:0050660">
    <property type="term" value="F:flavin adenine dinucleotide binding"/>
    <property type="evidence" value="ECO:0007669"/>
    <property type="project" value="InterPro"/>
</dbReference>
<dbReference type="Gene3D" id="3.50.50.60">
    <property type="entry name" value="FAD/NAD(P)-binding domain"/>
    <property type="match status" value="1"/>
</dbReference>
<sequence length="44" mass="4734">MKYDFIIVGGGSAGSVLATRLSEDPNKSVLLLEAGPDYRTFEDT</sequence>
<protein>
    <submittedName>
        <fullName evidence="2">Uncharacterized protein</fullName>
    </submittedName>
</protein>
<comment type="similarity">
    <text evidence="1">Belongs to the GMC oxidoreductase family.</text>
</comment>
<evidence type="ECO:0000313" key="2">
    <source>
        <dbReference type="EMBL" id="SVB86632.1"/>
    </source>
</evidence>
<accession>A0A382HHI8</accession>
<dbReference type="AlphaFoldDB" id="A0A382HHI8"/>
<dbReference type="InterPro" id="IPR012132">
    <property type="entry name" value="GMC_OxRdtase"/>
</dbReference>
<reference evidence="2" key="1">
    <citation type="submission" date="2018-05" db="EMBL/GenBank/DDBJ databases">
        <authorList>
            <person name="Lanie J.A."/>
            <person name="Ng W.-L."/>
            <person name="Kazmierczak K.M."/>
            <person name="Andrzejewski T.M."/>
            <person name="Davidsen T.M."/>
            <person name="Wayne K.J."/>
            <person name="Tettelin H."/>
            <person name="Glass J.I."/>
            <person name="Rusch D."/>
            <person name="Podicherti R."/>
            <person name="Tsui H.-C.T."/>
            <person name="Winkler M.E."/>
        </authorList>
    </citation>
    <scope>NUCLEOTIDE SEQUENCE</scope>
</reference>
<evidence type="ECO:0000256" key="1">
    <source>
        <dbReference type="ARBA" id="ARBA00010790"/>
    </source>
</evidence>
<dbReference type="InterPro" id="IPR036188">
    <property type="entry name" value="FAD/NAD-bd_sf"/>
</dbReference>
<dbReference type="EMBL" id="UINC01061253">
    <property type="protein sequence ID" value="SVB86632.1"/>
    <property type="molecule type" value="Genomic_DNA"/>
</dbReference>